<feature type="coiled-coil region" evidence="1">
    <location>
        <begin position="277"/>
        <end position="307"/>
    </location>
</feature>
<comment type="caution">
    <text evidence="3">The sequence shown here is derived from an EMBL/GenBank/DDBJ whole genome shotgun (WGS) entry which is preliminary data.</text>
</comment>
<sequence>MKRYYEILLLIKNIILHPRKTSYSKDLVDYDKKIMKIYYIISSIIYSLSLNILLAEGEHSLIKFVLKILFGIGLALLGKKIFIRIYMNIINRSLLYNIPLNIGERIITPYILVYIILSALSFTIAEFNILISIYSYPILILWLNIQVYYVAKYRIEKKEMDKSTLQSISKRLVYLSIITIMTALLNNSFSIGRPFERTQLNYENPIIRESTYKLSLDIYKEVEDNIKNEQGISDIQKDEMHKRFSHLTFELTHLRRNERKLIGSVLDTVDMSNEWYHAKLTSDEEQMEVKMEKYEELKEKAQTLFETFEVGE</sequence>
<keyword evidence="1" id="KW-0175">Coiled coil</keyword>
<evidence type="ECO:0000256" key="1">
    <source>
        <dbReference type="SAM" id="Coils"/>
    </source>
</evidence>
<keyword evidence="2" id="KW-0812">Transmembrane</keyword>
<protein>
    <submittedName>
        <fullName evidence="3">Uncharacterized protein</fullName>
    </submittedName>
</protein>
<keyword evidence="4" id="KW-1185">Reference proteome</keyword>
<proteinExistence type="predicted"/>
<reference evidence="3" key="1">
    <citation type="submission" date="2019-12" db="EMBL/GenBank/DDBJ databases">
        <title>Clostridiaceae gen. nov. sp. nov., isolated from sediment in Xinjiang, China.</title>
        <authorList>
            <person name="Zhang R."/>
        </authorList>
    </citation>
    <scope>NUCLEOTIDE SEQUENCE</scope>
    <source>
        <strain evidence="3">D2Q-11</strain>
    </source>
</reference>
<name>A0A942UXR0_9FIRM</name>
<dbReference type="EMBL" id="WSFT01000018">
    <property type="protein sequence ID" value="MBS4537552.1"/>
    <property type="molecule type" value="Genomic_DNA"/>
</dbReference>
<dbReference type="RefSeq" id="WP_203365483.1">
    <property type="nucleotide sequence ID" value="NZ_WSFT01000018.1"/>
</dbReference>
<gene>
    <name evidence="3" type="ORF">GOQ27_03705</name>
</gene>
<keyword evidence="2" id="KW-0472">Membrane</keyword>
<feature type="transmembrane region" description="Helical" evidence="2">
    <location>
        <begin position="131"/>
        <end position="151"/>
    </location>
</feature>
<evidence type="ECO:0000313" key="4">
    <source>
        <dbReference type="Proteomes" id="UP000724672"/>
    </source>
</evidence>
<feature type="transmembrane region" description="Helical" evidence="2">
    <location>
        <begin position="37"/>
        <end position="55"/>
    </location>
</feature>
<accession>A0A942UXR0</accession>
<evidence type="ECO:0000313" key="3">
    <source>
        <dbReference type="EMBL" id="MBS4537552.1"/>
    </source>
</evidence>
<feature type="transmembrane region" description="Helical" evidence="2">
    <location>
        <begin position="107"/>
        <end position="125"/>
    </location>
</feature>
<feature type="transmembrane region" description="Helical" evidence="2">
    <location>
        <begin position="172"/>
        <end position="189"/>
    </location>
</feature>
<keyword evidence="2" id="KW-1133">Transmembrane helix</keyword>
<organism evidence="3 4">
    <name type="scientific">Anaeromonas frigoriresistens</name>
    <dbReference type="NCBI Taxonomy" id="2683708"/>
    <lineage>
        <taxon>Bacteria</taxon>
        <taxon>Bacillati</taxon>
        <taxon>Bacillota</taxon>
        <taxon>Tissierellia</taxon>
        <taxon>Tissierellales</taxon>
        <taxon>Thermohalobacteraceae</taxon>
        <taxon>Anaeromonas</taxon>
    </lineage>
</organism>
<feature type="transmembrane region" description="Helical" evidence="2">
    <location>
        <begin position="61"/>
        <end position="86"/>
    </location>
</feature>
<dbReference type="Proteomes" id="UP000724672">
    <property type="component" value="Unassembled WGS sequence"/>
</dbReference>
<dbReference type="AlphaFoldDB" id="A0A942UXR0"/>
<evidence type="ECO:0000256" key="2">
    <source>
        <dbReference type="SAM" id="Phobius"/>
    </source>
</evidence>